<keyword evidence="2" id="KW-1185">Reference proteome</keyword>
<dbReference type="EMBL" id="RPFZ01000001">
    <property type="protein sequence ID" value="RPF70426.1"/>
    <property type="molecule type" value="Genomic_DNA"/>
</dbReference>
<protein>
    <submittedName>
        <fullName evidence="1">Uncharacterized protein</fullName>
    </submittedName>
</protein>
<dbReference type="AlphaFoldDB" id="A0A3N5CPX9"/>
<name>A0A3N5CPX9_9SPHN</name>
<gene>
    <name evidence="1" type="ORF">EG799_01380</name>
</gene>
<evidence type="ECO:0000313" key="1">
    <source>
        <dbReference type="EMBL" id="RPF70426.1"/>
    </source>
</evidence>
<dbReference type="RefSeq" id="WP_123877880.1">
    <property type="nucleotide sequence ID" value="NZ_RPFZ01000001.1"/>
</dbReference>
<dbReference type="Proteomes" id="UP000275232">
    <property type="component" value="Unassembled WGS sequence"/>
</dbReference>
<comment type="caution">
    <text evidence="1">The sequence shown here is derived from an EMBL/GenBank/DDBJ whole genome shotgun (WGS) entry which is preliminary data.</text>
</comment>
<sequence length="79" mass="8577">MTLREEVARAIAEVDAGGLRAKGIHAEIKPWQTFADEADAVIAIVLAKVESHLSAVQYSPSPYTGMKYRLRALAEEPAP</sequence>
<accession>A0A3N5CPX9</accession>
<evidence type="ECO:0000313" key="2">
    <source>
        <dbReference type="Proteomes" id="UP000275232"/>
    </source>
</evidence>
<organism evidence="1 2">
    <name type="scientific">Aurantiacibacter spongiae</name>
    <dbReference type="NCBI Taxonomy" id="2488860"/>
    <lineage>
        <taxon>Bacteria</taxon>
        <taxon>Pseudomonadati</taxon>
        <taxon>Pseudomonadota</taxon>
        <taxon>Alphaproteobacteria</taxon>
        <taxon>Sphingomonadales</taxon>
        <taxon>Erythrobacteraceae</taxon>
        <taxon>Aurantiacibacter</taxon>
    </lineage>
</organism>
<proteinExistence type="predicted"/>
<reference evidence="1 2" key="1">
    <citation type="submission" date="2018-11" db="EMBL/GenBank/DDBJ databases">
        <title>Erythrobacter spongiae sp. nov., isolated from a marine sponge.</title>
        <authorList>
            <person name="Zhuang L."/>
            <person name="Luo L."/>
        </authorList>
    </citation>
    <scope>NUCLEOTIDE SEQUENCE [LARGE SCALE GENOMIC DNA]</scope>
    <source>
        <strain evidence="1 2">HN-E23</strain>
    </source>
</reference>